<proteinExistence type="predicted"/>
<sequence length="292" mass="32780">MASTVPHSPPETPFKNTQVDDLLVPGAQHQELEDQDTDEELSQSSTSPSNSLSLGGDSVRKETQDQMGEAIQVPSTPEPAHQDLTAKVEPSQSQRQQLFPNLTQLNRSTNLDNPQNRSRSVSPLKQPSSSARLGRAQNNPKLGSSRQIAGQNVGFEPALNQQNQNFQRQGQKEIIAKNNANQDEDTTDHELGVFDYDKIRDDYTQEMQEVNAEEETIRKEFDDYTQLFALWSTGGADRDDTRASKRLRTRERYVQLSEHSLEDKKKHHANVVGAFEAALKLLRGTQSTHFIT</sequence>
<dbReference type="Proteomes" id="UP000824998">
    <property type="component" value="Unassembled WGS sequence"/>
</dbReference>
<dbReference type="OrthoDB" id="5335351at2759"/>
<feature type="region of interest" description="Disordered" evidence="1">
    <location>
        <begin position="1"/>
        <end position="146"/>
    </location>
</feature>
<dbReference type="AlphaFoldDB" id="A0A9P8C1P9"/>
<accession>A0A9P8C1P9</accession>
<comment type="caution">
    <text evidence="2">The sequence shown here is derived from an EMBL/GenBank/DDBJ whole genome shotgun (WGS) entry which is preliminary data.</text>
</comment>
<evidence type="ECO:0000313" key="2">
    <source>
        <dbReference type="EMBL" id="KAG9230172.1"/>
    </source>
</evidence>
<dbReference type="EMBL" id="MU251695">
    <property type="protein sequence ID" value="KAG9230172.1"/>
    <property type="molecule type" value="Genomic_DNA"/>
</dbReference>
<name>A0A9P8C1P9_9HELO</name>
<evidence type="ECO:0000256" key="1">
    <source>
        <dbReference type="SAM" id="MobiDB-lite"/>
    </source>
</evidence>
<evidence type="ECO:0000313" key="3">
    <source>
        <dbReference type="Proteomes" id="UP000824998"/>
    </source>
</evidence>
<protein>
    <submittedName>
        <fullName evidence="2">Uncharacterized protein</fullName>
    </submittedName>
</protein>
<feature type="compositionally biased region" description="Low complexity" evidence="1">
    <location>
        <begin position="42"/>
        <end position="54"/>
    </location>
</feature>
<keyword evidence="3" id="KW-1185">Reference proteome</keyword>
<reference evidence="2" key="1">
    <citation type="journal article" date="2021" name="IMA Fungus">
        <title>Genomic characterization of three marine fungi, including Emericellopsis atlantica sp. nov. with signatures of a generalist lifestyle and marine biomass degradation.</title>
        <authorList>
            <person name="Hagestad O.C."/>
            <person name="Hou L."/>
            <person name="Andersen J.H."/>
            <person name="Hansen E.H."/>
            <person name="Altermark B."/>
            <person name="Li C."/>
            <person name="Kuhnert E."/>
            <person name="Cox R.J."/>
            <person name="Crous P.W."/>
            <person name="Spatafora J.W."/>
            <person name="Lail K."/>
            <person name="Amirebrahimi M."/>
            <person name="Lipzen A."/>
            <person name="Pangilinan J."/>
            <person name="Andreopoulos W."/>
            <person name="Hayes R.D."/>
            <person name="Ng V."/>
            <person name="Grigoriev I.V."/>
            <person name="Jackson S.A."/>
            <person name="Sutton T.D.S."/>
            <person name="Dobson A.D.W."/>
            <person name="Rama T."/>
        </authorList>
    </citation>
    <scope>NUCLEOTIDE SEQUENCE</scope>
    <source>
        <strain evidence="2">TRa018bII</strain>
    </source>
</reference>
<organism evidence="2 3">
    <name type="scientific">Amylocarpus encephaloides</name>
    <dbReference type="NCBI Taxonomy" id="45428"/>
    <lineage>
        <taxon>Eukaryota</taxon>
        <taxon>Fungi</taxon>
        <taxon>Dikarya</taxon>
        <taxon>Ascomycota</taxon>
        <taxon>Pezizomycotina</taxon>
        <taxon>Leotiomycetes</taxon>
        <taxon>Helotiales</taxon>
        <taxon>Helotiales incertae sedis</taxon>
        <taxon>Amylocarpus</taxon>
    </lineage>
</organism>
<gene>
    <name evidence="2" type="ORF">BJ875DRAFT_472951</name>
</gene>
<feature type="compositionally biased region" description="Polar residues" evidence="1">
    <location>
        <begin position="90"/>
        <end position="146"/>
    </location>
</feature>